<evidence type="ECO:0000313" key="2">
    <source>
        <dbReference type="Proteomes" id="UP000095287"/>
    </source>
</evidence>
<evidence type="ECO:0000256" key="1">
    <source>
        <dbReference type="SAM" id="MobiDB-lite"/>
    </source>
</evidence>
<feature type="region of interest" description="Disordered" evidence="1">
    <location>
        <begin position="1"/>
        <end position="24"/>
    </location>
</feature>
<dbReference type="WBParaSite" id="L893_g18040.t1">
    <property type="protein sequence ID" value="L893_g18040.t1"/>
    <property type="gene ID" value="L893_g18040"/>
</dbReference>
<evidence type="ECO:0000313" key="3">
    <source>
        <dbReference type="WBParaSite" id="L893_g18040.t1"/>
    </source>
</evidence>
<dbReference type="AlphaFoldDB" id="A0A1I7YN79"/>
<accession>A0A1I7YN79</accession>
<proteinExistence type="predicted"/>
<organism evidence="2 3">
    <name type="scientific">Steinernema glaseri</name>
    <dbReference type="NCBI Taxonomy" id="37863"/>
    <lineage>
        <taxon>Eukaryota</taxon>
        <taxon>Metazoa</taxon>
        <taxon>Ecdysozoa</taxon>
        <taxon>Nematoda</taxon>
        <taxon>Chromadorea</taxon>
        <taxon>Rhabditida</taxon>
        <taxon>Tylenchina</taxon>
        <taxon>Panagrolaimomorpha</taxon>
        <taxon>Strongyloidoidea</taxon>
        <taxon>Steinernematidae</taxon>
        <taxon>Steinernema</taxon>
    </lineage>
</organism>
<reference evidence="3" key="1">
    <citation type="submission" date="2016-11" db="UniProtKB">
        <authorList>
            <consortium name="WormBaseParasite"/>
        </authorList>
    </citation>
    <scope>IDENTIFICATION</scope>
</reference>
<sequence>MKSDEILAPAPGPNGPWNQSTQYTDYDDTQLTTTTHLWLRSGRPSRRGITYEGYVTRKSLGLASSATKKDATASLIDGQ</sequence>
<dbReference type="Proteomes" id="UP000095287">
    <property type="component" value="Unplaced"/>
</dbReference>
<name>A0A1I7YN79_9BILA</name>
<protein>
    <submittedName>
        <fullName evidence="3">Uncharacterized protein</fullName>
    </submittedName>
</protein>
<keyword evidence="2" id="KW-1185">Reference proteome</keyword>